<dbReference type="EMBL" id="VSSQ01007296">
    <property type="protein sequence ID" value="MPM35475.1"/>
    <property type="molecule type" value="Genomic_DNA"/>
</dbReference>
<dbReference type="InterPro" id="IPR045527">
    <property type="entry name" value="DUF6470"/>
</dbReference>
<organism evidence="1">
    <name type="scientific">bioreactor metagenome</name>
    <dbReference type="NCBI Taxonomy" id="1076179"/>
    <lineage>
        <taxon>unclassified sequences</taxon>
        <taxon>metagenomes</taxon>
        <taxon>ecological metagenomes</taxon>
    </lineage>
</organism>
<sequence>MTYPLIEIKSVPIEIEMRITDAKLEYSRSTVDMEITRDQGGLSIRSKPIRVNLDTFEARNSVFPTLATQIKNNAQAGKQAAYEATATYAQQGQLLLQAKIGEEMITKFAADAQVKNLKTNVGIQFIPKQGADISWDKGELNIRYEMDKMNFDWRNQQGNFKFIPGDIQFTVTQQPDVVIKYVGGALYVPSSADPSFDVEA</sequence>
<name>A0A644Z3J1_9ZZZZ</name>
<gene>
    <name evidence="1" type="ORF">SDC9_82068</name>
</gene>
<dbReference type="AlphaFoldDB" id="A0A644Z3J1"/>
<accession>A0A644Z3J1</accession>
<evidence type="ECO:0000313" key="1">
    <source>
        <dbReference type="EMBL" id="MPM35475.1"/>
    </source>
</evidence>
<proteinExistence type="predicted"/>
<dbReference type="Pfam" id="PF20074">
    <property type="entry name" value="DUF6470"/>
    <property type="match status" value="1"/>
</dbReference>
<reference evidence="1" key="1">
    <citation type="submission" date="2019-08" db="EMBL/GenBank/DDBJ databases">
        <authorList>
            <person name="Kucharzyk K."/>
            <person name="Murdoch R.W."/>
            <person name="Higgins S."/>
            <person name="Loffler F."/>
        </authorList>
    </citation>
    <scope>NUCLEOTIDE SEQUENCE</scope>
</reference>
<protein>
    <submittedName>
        <fullName evidence="1">Uncharacterized protein</fullName>
    </submittedName>
</protein>
<comment type="caution">
    <text evidence="1">The sequence shown here is derived from an EMBL/GenBank/DDBJ whole genome shotgun (WGS) entry which is preliminary data.</text>
</comment>